<proteinExistence type="predicted"/>
<dbReference type="InterPro" id="IPR046960">
    <property type="entry name" value="PPR_At4g14850-like_plant"/>
</dbReference>
<dbReference type="FunFam" id="1.25.40.10:FF:000231">
    <property type="entry name" value="Pentatricopeptide repeat-containing protein chloroplastic"/>
    <property type="match status" value="1"/>
</dbReference>
<dbReference type="PANTHER" id="PTHR47926">
    <property type="entry name" value="PENTATRICOPEPTIDE REPEAT-CONTAINING PROTEIN"/>
    <property type="match status" value="1"/>
</dbReference>
<evidence type="ECO:0000256" key="1">
    <source>
        <dbReference type="ARBA" id="ARBA00022737"/>
    </source>
</evidence>
<dbReference type="NCBIfam" id="TIGR00756">
    <property type="entry name" value="PPR"/>
    <property type="match status" value="5"/>
</dbReference>
<name>A0A565ARH2_9BRAS</name>
<gene>
    <name evidence="3" type="ORF">ANE_LOCUS1653</name>
</gene>
<dbReference type="OrthoDB" id="185373at2759"/>
<dbReference type="Proteomes" id="UP000489600">
    <property type="component" value="Unassembled WGS sequence"/>
</dbReference>
<dbReference type="FunFam" id="1.25.40.10:FF:001802">
    <property type="entry name" value="Tetratricopeptide repeat (TPR)-like superfamily protein"/>
    <property type="match status" value="1"/>
</dbReference>
<dbReference type="AlphaFoldDB" id="A0A565ARH2"/>
<dbReference type="PANTHER" id="PTHR47926:SF371">
    <property type="entry name" value="TETRATRICOPEPTIDE REPEAT-LIKE SUPERFAMILY PROTEIN"/>
    <property type="match status" value="1"/>
</dbReference>
<feature type="repeat" description="PPR" evidence="2">
    <location>
        <begin position="240"/>
        <end position="274"/>
    </location>
</feature>
<dbReference type="InterPro" id="IPR011990">
    <property type="entry name" value="TPR-like_helical_dom_sf"/>
</dbReference>
<dbReference type="FunFam" id="1.25.40.10:FF:003704">
    <property type="entry name" value="Tetratricopeptide repeat (TPR)-like superfamily protein"/>
    <property type="match status" value="1"/>
</dbReference>
<evidence type="ECO:0000313" key="3">
    <source>
        <dbReference type="EMBL" id="VVA91208.1"/>
    </source>
</evidence>
<evidence type="ECO:0008006" key="5">
    <source>
        <dbReference type="Google" id="ProtNLM"/>
    </source>
</evidence>
<organism evidence="3 4">
    <name type="scientific">Arabis nemorensis</name>
    <dbReference type="NCBI Taxonomy" id="586526"/>
    <lineage>
        <taxon>Eukaryota</taxon>
        <taxon>Viridiplantae</taxon>
        <taxon>Streptophyta</taxon>
        <taxon>Embryophyta</taxon>
        <taxon>Tracheophyta</taxon>
        <taxon>Spermatophyta</taxon>
        <taxon>Magnoliopsida</taxon>
        <taxon>eudicotyledons</taxon>
        <taxon>Gunneridae</taxon>
        <taxon>Pentapetalae</taxon>
        <taxon>rosids</taxon>
        <taxon>malvids</taxon>
        <taxon>Brassicales</taxon>
        <taxon>Brassicaceae</taxon>
        <taxon>Arabideae</taxon>
        <taxon>Arabis</taxon>
    </lineage>
</organism>
<dbReference type="GO" id="GO:0009451">
    <property type="term" value="P:RNA modification"/>
    <property type="evidence" value="ECO:0007669"/>
    <property type="project" value="InterPro"/>
</dbReference>
<keyword evidence="1" id="KW-0677">Repeat</keyword>
<reference evidence="3" key="1">
    <citation type="submission" date="2019-07" db="EMBL/GenBank/DDBJ databases">
        <authorList>
            <person name="Dittberner H."/>
        </authorList>
    </citation>
    <scope>NUCLEOTIDE SEQUENCE [LARGE SCALE GENOMIC DNA]</scope>
</reference>
<dbReference type="Gene3D" id="1.25.40.10">
    <property type="entry name" value="Tetratricopeptide repeat domain"/>
    <property type="match status" value="4"/>
</dbReference>
<evidence type="ECO:0000256" key="2">
    <source>
        <dbReference type="PROSITE-ProRule" id="PRU00708"/>
    </source>
</evidence>
<keyword evidence="4" id="KW-1185">Reference proteome</keyword>
<dbReference type="InterPro" id="IPR002885">
    <property type="entry name" value="PPR_rpt"/>
</dbReference>
<accession>A0A565ARH2</accession>
<comment type="caution">
    <text evidence="3">The sequence shown here is derived from an EMBL/GenBank/DDBJ whole genome shotgun (WGS) entry which is preliminary data.</text>
</comment>
<feature type="repeat" description="PPR" evidence="2">
    <location>
        <begin position="77"/>
        <end position="111"/>
    </location>
</feature>
<dbReference type="EMBL" id="CABITT030000001">
    <property type="protein sequence ID" value="VVA91208.1"/>
    <property type="molecule type" value="Genomic_DNA"/>
</dbReference>
<feature type="repeat" description="PPR" evidence="2">
    <location>
        <begin position="374"/>
        <end position="408"/>
    </location>
</feature>
<dbReference type="Pfam" id="PF20431">
    <property type="entry name" value="E_motif"/>
    <property type="match status" value="1"/>
</dbReference>
<dbReference type="Pfam" id="PF01535">
    <property type="entry name" value="PPR"/>
    <property type="match status" value="6"/>
</dbReference>
<evidence type="ECO:0000313" key="4">
    <source>
        <dbReference type="Proteomes" id="UP000489600"/>
    </source>
</evidence>
<protein>
    <recommendedName>
        <fullName evidence="5">Pentacotripeptide-repeat region of PRORP domain-containing protein</fullName>
    </recommendedName>
</protein>
<dbReference type="GO" id="GO:0003723">
    <property type="term" value="F:RNA binding"/>
    <property type="evidence" value="ECO:0007669"/>
    <property type="project" value="InterPro"/>
</dbReference>
<dbReference type="PROSITE" id="PS51375">
    <property type="entry name" value="PPR"/>
    <property type="match status" value="4"/>
</dbReference>
<dbReference type="Pfam" id="PF13041">
    <property type="entry name" value="PPR_2"/>
    <property type="match status" value="1"/>
</dbReference>
<sequence>MAFKPSKSPKRLLEEKLITFLESSCKTPKQLLQIQAQIFSNGLEHNDYVGPRIVAACCRITRIGYARQVFDRISQPNVSVWNAMFNGYAQKDLSKEVLFLFKRMRSMDVMPNCFTLPVVLKAVVMINDLRQGEELQCFSIKTGFKSNSYLGTKLIEMYSCAGVVASANKVFCEMVEKNVVTWTSMINGYILNKDLVSARRLFDLSPERDIVLWNTMVSGYTQMGNMIEARSLFDQMPCRDVMSWNTVLEGYADIGDIEACERVFEEMPERNVFSWNGLIKGYAQNGQLPEVLDSFKRIVDEGNVIPNDATLTSVLSACAKLGALDFGKRVHKHGENLGYDKVNVNVKNALIDMYAKCGAIEIAIEVFKGIKRRDLISWNTIINGLAAHGNGSEALDLFREMKNCGVRPDKVTFVGVLCACRHMGLVEDGVAYFSSMVTDFSITPQIEHCGCVVDLLSRAGLLTQAVEFINKMPAKADAVIWATLLGASKVYKKVDIGELALEELIKLEPKNPANFVMLSNIYGDLGRFDDAARLKVAMRDTGFKKEAGVSWIETDDGLVKFYSSGEKHPRTEELQTILRELKSFSNMLDEEEPQEHFI</sequence>
<feature type="repeat" description="PPR" evidence="2">
    <location>
        <begin position="209"/>
        <end position="239"/>
    </location>
</feature>
<dbReference type="InterPro" id="IPR046848">
    <property type="entry name" value="E_motif"/>
</dbReference>